<dbReference type="CDD" id="cd15488">
    <property type="entry name" value="Tm-1-like"/>
    <property type="match status" value="1"/>
</dbReference>
<accession>A0AA38RC51</accession>
<keyword evidence="4" id="KW-1185">Reference proteome</keyword>
<dbReference type="AlphaFoldDB" id="A0AA38RC51"/>
<evidence type="ECO:0000259" key="2">
    <source>
        <dbReference type="Pfam" id="PF23189"/>
    </source>
</evidence>
<evidence type="ECO:0000259" key="1">
    <source>
        <dbReference type="Pfam" id="PF06792"/>
    </source>
</evidence>
<organism evidence="3 4">
    <name type="scientific">Pleurostoma richardsiae</name>
    <dbReference type="NCBI Taxonomy" id="41990"/>
    <lineage>
        <taxon>Eukaryota</taxon>
        <taxon>Fungi</taxon>
        <taxon>Dikarya</taxon>
        <taxon>Ascomycota</taxon>
        <taxon>Pezizomycotina</taxon>
        <taxon>Sordariomycetes</taxon>
        <taxon>Sordariomycetidae</taxon>
        <taxon>Calosphaeriales</taxon>
        <taxon>Pleurostomataceae</taxon>
        <taxon>Pleurostoma</taxon>
    </lineage>
</organism>
<dbReference type="PIRSF" id="PIRSF033271">
    <property type="entry name" value="UCP033271"/>
    <property type="match status" value="1"/>
</dbReference>
<dbReference type="InterPro" id="IPR056778">
    <property type="entry name" value="UPF0261_C"/>
</dbReference>
<feature type="domain" description="UPF0261" evidence="1">
    <location>
        <begin position="3"/>
        <end position="181"/>
    </location>
</feature>
<evidence type="ECO:0000313" key="4">
    <source>
        <dbReference type="Proteomes" id="UP001174694"/>
    </source>
</evidence>
<reference evidence="3" key="1">
    <citation type="submission" date="2022-07" db="EMBL/GenBank/DDBJ databases">
        <title>Fungi with potential for degradation of polypropylene.</title>
        <authorList>
            <person name="Gostincar C."/>
        </authorList>
    </citation>
    <scope>NUCLEOTIDE SEQUENCE</scope>
    <source>
        <strain evidence="3">EXF-13308</strain>
    </source>
</reference>
<dbReference type="Pfam" id="PF06792">
    <property type="entry name" value="UPF0261"/>
    <property type="match status" value="1"/>
</dbReference>
<dbReference type="InterPro" id="IPR008322">
    <property type="entry name" value="UPF0261"/>
</dbReference>
<dbReference type="NCBIfam" id="NF002674">
    <property type="entry name" value="PRK02399.1-2"/>
    <property type="match status" value="1"/>
</dbReference>
<gene>
    <name evidence="3" type="ORF">NKR23_g7142</name>
</gene>
<proteinExistence type="predicted"/>
<name>A0AA38RC51_9PEZI</name>
<dbReference type="PANTHER" id="PTHR31862">
    <property type="entry name" value="UPF0261 DOMAIN PROTEIN (AFU_ORTHOLOGUE AFUA_1G10120)"/>
    <property type="match status" value="1"/>
</dbReference>
<feature type="domain" description="UPF0261" evidence="2">
    <location>
        <begin position="199"/>
        <end position="422"/>
    </location>
</feature>
<dbReference type="Gene3D" id="3.40.50.12030">
    <property type="entry name" value="Uncharacterised protein family UPF0261, NC domain"/>
    <property type="match status" value="1"/>
</dbReference>
<dbReference type="Proteomes" id="UP001174694">
    <property type="component" value="Unassembled WGS sequence"/>
</dbReference>
<dbReference type="PANTHER" id="PTHR31862:SF1">
    <property type="entry name" value="UPF0261 DOMAIN PROTEIN (AFU_ORTHOLOGUE AFUA_1G10120)"/>
    <property type="match status" value="1"/>
</dbReference>
<evidence type="ECO:0000313" key="3">
    <source>
        <dbReference type="EMBL" id="KAJ9142476.1"/>
    </source>
</evidence>
<comment type="caution">
    <text evidence="3">The sequence shown here is derived from an EMBL/GenBank/DDBJ whole genome shotgun (WGS) entry which is preliminary data.</text>
</comment>
<dbReference type="Gene3D" id="3.40.50.12020">
    <property type="entry name" value="Uncharacterised protein family UPF0261, NN domain"/>
    <property type="match status" value="1"/>
</dbReference>
<sequence length="433" mass="45368">MATVVLLGTCDTKLKELLFLREQILGHQHLDGVAVTLIDVGKLPIQHEAISIRQDELVLKYAIDGKSLSGLPRGEVIKFMSGCASRAVRDLYAAGNVQGIVAAGGTGGTSLAAAVMREALPIGLPKLIVSTVASGDTGPIVGETDIAMLYSVVDIAGLNEVLCEILSNAGAAIAAAASSYAERRKRQGSESMSLPSGERKRVGITMFGVTTPGVDAIRRHLETEYGVEAYVFHATGHGGKAMERLVREGRLDAVLDLTTTEVCDLITGGNMSAGPHRLEAAAEAGIPCIVSLGATDMSNFGPRQSVPEKYRSPGAGRLLYEHNPVVTLMRSSPEECRAVGKFICAKLREHAKRPGLVQVWIPVGGVSMISTPGGPFADADADEALFTAVTDGIKGSGIEVVVDPRDINDGGFAMDIADALAAKMGLRDSGVVR</sequence>
<dbReference type="EMBL" id="JANBVO010000022">
    <property type="protein sequence ID" value="KAJ9142476.1"/>
    <property type="molecule type" value="Genomic_DNA"/>
</dbReference>
<protein>
    <submittedName>
        <fullName evidence="3">Transcriptional regulator</fullName>
    </submittedName>
</protein>
<dbReference type="InterPro" id="IPR044122">
    <property type="entry name" value="UPF0261_N"/>
</dbReference>
<dbReference type="InterPro" id="IPR051353">
    <property type="entry name" value="Tobamovirus_resist_UPF0261"/>
</dbReference>
<dbReference type="Pfam" id="PF23189">
    <property type="entry name" value="UPF0261_C"/>
    <property type="match status" value="1"/>
</dbReference>